<dbReference type="RefSeq" id="XP_047737700.1">
    <property type="nucleotide sequence ID" value="XM_047881744.1"/>
</dbReference>
<feature type="chain" id="PRO_5037170622" evidence="1">
    <location>
        <begin position="26"/>
        <end position="113"/>
    </location>
</feature>
<dbReference type="AlphaFoldDB" id="A0A979FL06"/>
<proteinExistence type="predicted"/>
<dbReference type="Proteomes" id="UP000694843">
    <property type="component" value="Unplaced"/>
</dbReference>
<keyword evidence="2" id="KW-1185">Reference proteome</keyword>
<sequence>MGGATSGLVVVSAVMVMVMTYSSDAFKDDETIYKWSPLWFNRYYSRGHNLYKRTSVDGSAGRCMKENAPCSYVARYSGELVRLRCCGALQCVDDGLMHTCTNVQSLLDADYEE</sequence>
<dbReference type="GeneID" id="108679724"/>
<gene>
    <name evidence="3" type="primary">LOC108679724</name>
</gene>
<reference evidence="3" key="1">
    <citation type="submission" date="2025-08" db="UniProtKB">
        <authorList>
            <consortium name="RefSeq"/>
        </authorList>
    </citation>
    <scope>IDENTIFICATION</scope>
    <source>
        <tissue evidence="3">Whole organism</tissue>
    </source>
</reference>
<feature type="signal peptide" evidence="1">
    <location>
        <begin position="1"/>
        <end position="25"/>
    </location>
</feature>
<evidence type="ECO:0000313" key="3">
    <source>
        <dbReference type="RefSeq" id="XP_047737700.1"/>
    </source>
</evidence>
<protein>
    <submittedName>
        <fullName evidence="3">Uncharacterized protein LOC108679724 isoform X4</fullName>
    </submittedName>
</protein>
<name>A0A979FL06_HYAAZ</name>
<evidence type="ECO:0000313" key="2">
    <source>
        <dbReference type="Proteomes" id="UP000694843"/>
    </source>
</evidence>
<organism evidence="2 3">
    <name type="scientific">Hyalella azteca</name>
    <name type="common">Amphipod</name>
    <dbReference type="NCBI Taxonomy" id="294128"/>
    <lineage>
        <taxon>Eukaryota</taxon>
        <taxon>Metazoa</taxon>
        <taxon>Ecdysozoa</taxon>
        <taxon>Arthropoda</taxon>
        <taxon>Crustacea</taxon>
        <taxon>Multicrustacea</taxon>
        <taxon>Malacostraca</taxon>
        <taxon>Eumalacostraca</taxon>
        <taxon>Peracarida</taxon>
        <taxon>Amphipoda</taxon>
        <taxon>Senticaudata</taxon>
        <taxon>Talitrida</taxon>
        <taxon>Talitroidea</taxon>
        <taxon>Hyalellidae</taxon>
        <taxon>Hyalella</taxon>
    </lineage>
</organism>
<evidence type="ECO:0000256" key="1">
    <source>
        <dbReference type="SAM" id="SignalP"/>
    </source>
</evidence>
<keyword evidence="1" id="KW-0732">Signal</keyword>
<accession>A0A979FL06</accession>